<accession>A0A9P7BRY0</accession>
<comment type="caution">
    <text evidence="1">The sequence shown here is derived from an EMBL/GenBank/DDBJ whole genome shotgun (WGS) entry which is preliminary data.</text>
</comment>
<name>A0A9P7BRY0_RHIOR</name>
<reference evidence="1" key="1">
    <citation type="journal article" date="2020" name="Microb. Genom.">
        <title>Genetic diversity of clinical and environmental Mucorales isolates obtained from an investigation of mucormycosis cases among solid organ transplant recipients.</title>
        <authorList>
            <person name="Nguyen M.H."/>
            <person name="Kaul D."/>
            <person name="Muto C."/>
            <person name="Cheng S.J."/>
            <person name="Richter R.A."/>
            <person name="Bruno V.M."/>
            <person name="Liu G."/>
            <person name="Beyhan S."/>
            <person name="Sundermann A.J."/>
            <person name="Mounaud S."/>
            <person name="Pasculle A.W."/>
            <person name="Nierman W.C."/>
            <person name="Driscoll E."/>
            <person name="Cumbie R."/>
            <person name="Clancy C.J."/>
            <person name="Dupont C.L."/>
        </authorList>
    </citation>
    <scope>NUCLEOTIDE SEQUENCE</scope>
    <source>
        <strain evidence="1">GL11</strain>
    </source>
</reference>
<organism evidence="1 2">
    <name type="scientific">Rhizopus oryzae</name>
    <name type="common">Mucormycosis agent</name>
    <name type="synonym">Rhizopus arrhizus var. delemar</name>
    <dbReference type="NCBI Taxonomy" id="64495"/>
    <lineage>
        <taxon>Eukaryota</taxon>
        <taxon>Fungi</taxon>
        <taxon>Fungi incertae sedis</taxon>
        <taxon>Mucoromycota</taxon>
        <taxon>Mucoromycotina</taxon>
        <taxon>Mucoromycetes</taxon>
        <taxon>Mucorales</taxon>
        <taxon>Mucorineae</taxon>
        <taxon>Rhizopodaceae</taxon>
        <taxon>Rhizopus</taxon>
    </lineage>
</organism>
<evidence type="ECO:0000313" key="2">
    <source>
        <dbReference type="Proteomes" id="UP000716291"/>
    </source>
</evidence>
<protein>
    <submittedName>
        <fullName evidence="1">Uncharacterized protein</fullName>
    </submittedName>
</protein>
<dbReference type="OrthoDB" id="2280777at2759"/>
<dbReference type="EMBL" id="JAANQT010000851">
    <property type="protein sequence ID" value="KAG1307978.1"/>
    <property type="molecule type" value="Genomic_DNA"/>
</dbReference>
<proteinExistence type="predicted"/>
<evidence type="ECO:0000313" key="1">
    <source>
        <dbReference type="EMBL" id="KAG1307978.1"/>
    </source>
</evidence>
<gene>
    <name evidence="1" type="ORF">G6F64_006396</name>
</gene>
<dbReference type="AlphaFoldDB" id="A0A9P7BRY0"/>
<dbReference type="Proteomes" id="UP000716291">
    <property type="component" value="Unassembled WGS sequence"/>
</dbReference>
<keyword evidence="2" id="KW-1185">Reference proteome</keyword>
<sequence>MQKFEHLSIREAAIKVGLSNSTAARKIKEWNEMANGSDQGGVSDTISPKEHKGRRLIFKDVHTVFIFEMLANEPTLTVEAVTDQLCENFKEIQITPKISSNSYEKKVSSHL</sequence>